<comment type="caution">
    <text evidence="2">The sequence shown here is derived from an EMBL/GenBank/DDBJ whole genome shotgun (WGS) entry which is preliminary data.</text>
</comment>
<proteinExistence type="predicted"/>
<reference evidence="2" key="2">
    <citation type="submission" date="2023-08" db="EMBL/GenBank/DDBJ databases">
        <title>Isolation, Identification, Denitrification Characteristics of A Highly Efficient Aerobic Denitrifying Bacterial Strain DS2.</title>
        <authorList>
            <person name="Wang H."/>
        </authorList>
    </citation>
    <scope>NUCLEOTIDE SEQUENCE</scope>
    <source>
        <strain evidence="2">DS2</strain>
    </source>
</reference>
<reference evidence="2" key="1">
    <citation type="submission" date="2022-05" db="EMBL/GenBank/DDBJ databases">
        <authorList>
            <person name="Yi M."/>
        </authorList>
    </citation>
    <scope>NUCLEOTIDE SEQUENCE</scope>
    <source>
        <strain evidence="2">DS2</strain>
    </source>
</reference>
<dbReference type="RefSeq" id="WP_252458769.1">
    <property type="nucleotide sequence ID" value="NZ_JAMHFX010000100.1"/>
</dbReference>
<dbReference type="AlphaFoldDB" id="A0AAW5HFD8"/>
<evidence type="ECO:0000256" key="1">
    <source>
        <dbReference type="SAM" id="Phobius"/>
    </source>
</evidence>
<keyword evidence="1" id="KW-1133">Transmembrane helix</keyword>
<sequence>MTPATYTAVLPIALLSIVFMIKLIACRPVNGHEIWRATMEIPVDISIFGVSTLISFIMILGNGGALSEAIFLLLTFIALKAFSIMLWRICLAAVEKGRMGQLKLTCVILATGFNFFITIMMASYSVALLVSKQNGIS</sequence>
<evidence type="ECO:0008006" key="4">
    <source>
        <dbReference type="Google" id="ProtNLM"/>
    </source>
</evidence>
<name>A0AAW5HFD8_PSEPU</name>
<feature type="transmembrane region" description="Helical" evidence="1">
    <location>
        <begin position="106"/>
        <end position="130"/>
    </location>
</feature>
<accession>A0AAW5HFD8</accession>
<keyword evidence="1" id="KW-0472">Membrane</keyword>
<dbReference type="Proteomes" id="UP001202943">
    <property type="component" value="Unassembled WGS sequence"/>
</dbReference>
<feature type="transmembrane region" description="Helical" evidence="1">
    <location>
        <begin position="69"/>
        <end position="94"/>
    </location>
</feature>
<keyword evidence="1" id="KW-0812">Transmembrane</keyword>
<feature type="transmembrane region" description="Helical" evidence="1">
    <location>
        <begin position="45"/>
        <end position="63"/>
    </location>
</feature>
<evidence type="ECO:0000313" key="3">
    <source>
        <dbReference type="Proteomes" id="UP001202943"/>
    </source>
</evidence>
<gene>
    <name evidence="2" type="ORF">M8C81_04695</name>
</gene>
<organism evidence="2 3">
    <name type="scientific">Pseudomonas putida</name>
    <name type="common">Arthrobacter siderocapsulatus</name>
    <dbReference type="NCBI Taxonomy" id="303"/>
    <lineage>
        <taxon>Bacteria</taxon>
        <taxon>Pseudomonadati</taxon>
        <taxon>Pseudomonadota</taxon>
        <taxon>Gammaproteobacteria</taxon>
        <taxon>Pseudomonadales</taxon>
        <taxon>Pseudomonadaceae</taxon>
        <taxon>Pseudomonas</taxon>
    </lineage>
</organism>
<protein>
    <recommendedName>
        <fullName evidence="4">Integral membrane protein</fullName>
    </recommendedName>
</protein>
<dbReference type="EMBL" id="JAMHFX010000100">
    <property type="protein sequence ID" value="MCO1619889.1"/>
    <property type="molecule type" value="Genomic_DNA"/>
</dbReference>
<evidence type="ECO:0000313" key="2">
    <source>
        <dbReference type="EMBL" id="MCO1619889.1"/>
    </source>
</evidence>
<feature type="transmembrane region" description="Helical" evidence="1">
    <location>
        <begin position="6"/>
        <end position="25"/>
    </location>
</feature>